<dbReference type="Pfam" id="PF00400">
    <property type="entry name" value="WD40"/>
    <property type="match status" value="3"/>
</dbReference>
<dbReference type="InterPro" id="IPR019775">
    <property type="entry name" value="WD40_repeat_CS"/>
</dbReference>
<feature type="repeat" description="WD" evidence="3">
    <location>
        <begin position="191"/>
        <end position="241"/>
    </location>
</feature>
<dbReference type="GO" id="GO:0000398">
    <property type="term" value="P:mRNA splicing, via spliceosome"/>
    <property type="evidence" value="ECO:0007669"/>
    <property type="project" value="TreeGrafter"/>
</dbReference>
<dbReference type="InterPro" id="IPR001680">
    <property type="entry name" value="WD40_rpt"/>
</dbReference>
<accession>X6LX25</accession>
<evidence type="ECO:0000313" key="4">
    <source>
        <dbReference type="EMBL" id="ETO05290.1"/>
    </source>
</evidence>
<dbReference type="AlphaFoldDB" id="X6LX25"/>
<dbReference type="InterPro" id="IPR015943">
    <property type="entry name" value="WD40/YVTN_repeat-like_dom_sf"/>
</dbReference>
<dbReference type="Gene3D" id="2.130.10.10">
    <property type="entry name" value="YVTN repeat-like/Quinoprotein amine dehydrogenase"/>
    <property type="match status" value="1"/>
</dbReference>
<organism evidence="4 5">
    <name type="scientific">Reticulomyxa filosa</name>
    <dbReference type="NCBI Taxonomy" id="46433"/>
    <lineage>
        <taxon>Eukaryota</taxon>
        <taxon>Sar</taxon>
        <taxon>Rhizaria</taxon>
        <taxon>Retaria</taxon>
        <taxon>Foraminifera</taxon>
        <taxon>Monothalamids</taxon>
        <taxon>Reticulomyxidae</taxon>
        <taxon>Reticulomyxa</taxon>
    </lineage>
</organism>
<dbReference type="PANTHER" id="PTHR19846:SF0">
    <property type="entry name" value="PRE-MRNA PROCESSING FACTOR 4"/>
    <property type="match status" value="1"/>
</dbReference>
<dbReference type="SUPFAM" id="SSF50978">
    <property type="entry name" value="WD40 repeat-like"/>
    <property type="match status" value="1"/>
</dbReference>
<name>X6LX25_RETFI</name>
<dbReference type="PANTHER" id="PTHR19846">
    <property type="entry name" value="WD40 REPEAT PROTEIN"/>
    <property type="match status" value="1"/>
</dbReference>
<gene>
    <name evidence="4" type="ORF">RFI_32107</name>
</gene>
<keyword evidence="5" id="KW-1185">Reference proteome</keyword>
<keyword evidence="2" id="KW-0677">Repeat</keyword>
<proteinExistence type="predicted"/>
<feature type="repeat" description="WD" evidence="3">
    <location>
        <begin position="115"/>
        <end position="144"/>
    </location>
</feature>
<keyword evidence="1 3" id="KW-0853">WD repeat</keyword>
<dbReference type="InterPro" id="IPR036322">
    <property type="entry name" value="WD40_repeat_dom_sf"/>
</dbReference>
<feature type="repeat" description="WD" evidence="3">
    <location>
        <begin position="145"/>
        <end position="190"/>
    </location>
</feature>
<dbReference type="EMBL" id="ASPP01028306">
    <property type="protein sequence ID" value="ETO05290.1"/>
    <property type="molecule type" value="Genomic_DNA"/>
</dbReference>
<dbReference type="InterPro" id="IPR020472">
    <property type="entry name" value="WD40_PAC1"/>
</dbReference>
<dbReference type="PRINTS" id="PR00320">
    <property type="entry name" value="GPROTEINBRPT"/>
</dbReference>
<sequence>MLKPTNRLTNSINTQIASFVQRFHHIIVINKIAMSSALRQTTKPFAFGISKIMNRFKYLVDIFMVCVPFNCHHLMVVDIFAPDLVTKLFVCGILKRARCRICVDFSSLSSGFNVFGGSGYTICSGSYDKTIRMWDMETTKALTVIKGHNNFVMSIKCGSNINNCERTLLSGSDDKTVRLWDTRSGQEIQIFKGHQSEVWCVEYLPSADNTELGNGSTIVCSGSCDNTIRFWDIRTGTELHMIRGDDKNDCGIRFIKFLSLNKDKNNRNSKHFFCHFKMFFFDFEKSKYESETCFDIFFINKKKGYFLLYLHLKYPFVEVNSLLDNYNSNIFIEE</sequence>
<dbReference type="GO" id="GO:0046540">
    <property type="term" value="C:U4/U6 x U5 tri-snRNP complex"/>
    <property type="evidence" value="ECO:0007669"/>
    <property type="project" value="TreeGrafter"/>
</dbReference>
<protein>
    <submittedName>
        <fullName evidence="4">Uncharacterized protein</fullName>
    </submittedName>
</protein>
<reference evidence="4 5" key="1">
    <citation type="journal article" date="2013" name="Curr. Biol.">
        <title>The Genome of the Foraminiferan Reticulomyxa filosa.</title>
        <authorList>
            <person name="Glockner G."/>
            <person name="Hulsmann N."/>
            <person name="Schleicher M."/>
            <person name="Noegel A.A."/>
            <person name="Eichinger L."/>
            <person name="Gallinger C."/>
            <person name="Pawlowski J."/>
            <person name="Sierra R."/>
            <person name="Euteneuer U."/>
            <person name="Pillet L."/>
            <person name="Moustafa A."/>
            <person name="Platzer M."/>
            <person name="Groth M."/>
            <person name="Szafranski K."/>
            <person name="Schliwa M."/>
        </authorList>
    </citation>
    <scope>NUCLEOTIDE SEQUENCE [LARGE SCALE GENOMIC DNA]</scope>
</reference>
<comment type="caution">
    <text evidence="4">The sequence shown here is derived from an EMBL/GenBank/DDBJ whole genome shotgun (WGS) entry which is preliminary data.</text>
</comment>
<evidence type="ECO:0000313" key="5">
    <source>
        <dbReference type="Proteomes" id="UP000023152"/>
    </source>
</evidence>
<dbReference type="PROSITE" id="PS50082">
    <property type="entry name" value="WD_REPEATS_2"/>
    <property type="match status" value="3"/>
</dbReference>
<dbReference type="GO" id="GO:0017070">
    <property type="term" value="F:U6 snRNA binding"/>
    <property type="evidence" value="ECO:0007669"/>
    <property type="project" value="TreeGrafter"/>
</dbReference>
<dbReference type="Proteomes" id="UP000023152">
    <property type="component" value="Unassembled WGS sequence"/>
</dbReference>
<evidence type="ECO:0000256" key="1">
    <source>
        <dbReference type="ARBA" id="ARBA00022574"/>
    </source>
</evidence>
<dbReference type="SMART" id="SM00320">
    <property type="entry name" value="WD40"/>
    <property type="match status" value="3"/>
</dbReference>
<dbReference type="PROSITE" id="PS50294">
    <property type="entry name" value="WD_REPEATS_REGION"/>
    <property type="match status" value="2"/>
</dbReference>
<evidence type="ECO:0000256" key="2">
    <source>
        <dbReference type="ARBA" id="ARBA00022737"/>
    </source>
</evidence>
<evidence type="ECO:0000256" key="3">
    <source>
        <dbReference type="PROSITE-ProRule" id="PRU00221"/>
    </source>
</evidence>
<dbReference type="PROSITE" id="PS00678">
    <property type="entry name" value="WD_REPEATS_1"/>
    <property type="match status" value="2"/>
</dbReference>
<dbReference type="GO" id="GO:0030621">
    <property type="term" value="F:U4 snRNA binding"/>
    <property type="evidence" value="ECO:0007669"/>
    <property type="project" value="TreeGrafter"/>
</dbReference>